<dbReference type="AlphaFoldDB" id="A0AB39MHY7"/>
<name>A0AB39MHY7_9ACTN</name>
<evidence type="ECO:0000256" key="3">
    <source>
        <dbReference type="SAM" id="MobiDB-lite"/>
    </source>
</evidence>
<sequence length="600" mass="66125">MITAERVTGMTYHAAGYDRQSEARANKSAASPAVQRANNRAEAERRKNQGADVVWVGHFSEKLGTSAFRSDKERPEFERLLNACRKGTVNMIIVDYVSRFSRLEVMDAIPIVTELLNLGVVIVSTAEGEFRKNSLMDLIHIIMRLDAAHNESRNKSRAVSGAHALARSLGGYVGKVPFAFELEPEALPNPDNPRQVIVIQHLVHSRMKLTGQYKSAPAILREAARRFHEGMGQRTHKRGEGHRPGSLTGICASFARDRVPTIGQMTGKKTADSAWDPATLRRMLRDPLYAGFDRDLIKNAAGKVTGYRIKRDPMTQRPIELRCGPIIDPKVWWAIQPGLESTGQGKGQAQGTAPALLTAMERLYCECTSVMVGHRKTANPSKSSYHCKRGNKVIPGTHEGTCTINMYATDDFVARAIFARIQMAEVDEETAEMLAEAARRWGVLNEAPEQAGERTELTAARADAARALEELYEDRKAGLYAGAIGTKAFRAAVAEHTLRMNGAEERLAELDEAATPTLPIESWLSNDLSADDEGYDPVGEGSWWHGASVDDRRELVALFIDRIVINKSKVIGSAPGRPAIIGPRISIEWAKPPVEDDEDE</sequence>
<keyword evidence="2" id="KW-0233">DNA recombination</keyword>
<reference evidence="5" key="1">
    <citation type="submission" date="2024-07" db="EMBL/GenBank/DDBJ databases">
        <authorList>
            <person name="Yu S.T."/>
        </authorList>
    </citation>
    <scope>NUCLEOTIDE SEQUENCE</scope>
    <source>
        <strain evidence="5">R08</strain>
    </source>
</reference>
<dbReference type="InterPro" id="IPR011109">
    <property type="entry name" value="DNA_bind_recombinase_dom"/>
</dbReference>
<evidence type="ECO:0000256" key="1">
    <source>
        <dbReference type="ARBA" id="ARBA00023125"/>
    </source>
</evidence>
<dbReference type="PROSITE" id="PS51737">
    <property type="entry name" value="RECOMBINASE_DNA_BIND"/>
    <property type="match status" value="1"/>
</dbReference>
<proteinExistence type="predicted"/>
<dbReference type="SUPFAM" id="SSF53041">
    <property type="entry name" value="Resolvase-like"/>
    <property type="match status" value="1"/>
</dbReference>
<accession>A0AB39MHY7</accession>
<dbReference type="InterPro" id="IPR038109">
    <property type="entry name" value="DNA_bind_recomb_sf"/>
</dbReference>
<dbReference type="EMBL" id="CP163431">
    <property type="protein sequence ID" value="XDQ04656.1"/>
    <property type="molecule type" value="Genomic_DNA"/>
</dbReference>
<protein>
    <submittedName>
        <fullName evidence="5">Recombinase family protein</fullName>
    </submittedName>
</protein>
<dbReference type="PANTHER" id="PTHR30461">
    <property type="entry name" value="DNA-INVERTASE FROM LAMBDOID PROPHAGE"/>
    <property type="match status" value="1"/>
</dbReference>
<gene>
    <name evidence="5" type="ORF">AB5J58_32905</name>
</gene>
<evidence type="ECO:0000313" key="5">
    <source>
        <dbReference type="EMBL" id="XDQ04656.1"/>
    </source>
</evidence>
<dbReference type="GO" id="GO:0000150">
    <property type="term" value="F:DNA strand exchange activity"/>
    <property type="evidence" value="ECO:0007669"/>
    <property type="project" value="InterPro"/>
</dbReference>
<organism evidence="5">
    <name type="scientific">Streptomyces sp. R08</name>
    <dbReference type="NCBI Taxonomy" id="3238624"/>
    <lineage>
        <taxon>Bacteria</taxon>
        <taxon>Bacillati</taxon>
        <taxon>Actinomycetota</taxon>
        <taxon>Actinomycetes</taxon>
        <taxon>Kitasatosporales</taxon>
        <taxon>Streptomycetaceae</taxon>
        <taxon>Streptomyces</taxon>
    </lineage>
</organism>
<feature type="domain" description="Recombinase" evidence="4">
    <location>
        <begin position="177"/>
        <end position="345"/>
    </location>
</feature>
<dbReference type="InterPro" id="IPR006119">
    <property type="entry name" value="Resolv_N"/>
</dbReference>
<dbReference type="PANTHER" id="PTHR30461:SF2">
    <property type="entry name" value="SERINE RECOMBINASE PINE-RELATED"/>
    <property type="match status" value="1"/>
</dbReference>
<dbReference type="Gene3D" id="3.40.50.1390">
    <property type="entry name" value="Resolvase, N-terminal catalytic domain"/>
    <property type="match status" value="1"/>
</dbReference>
<evidence type="ECO:0000256" key="2">
    <source>
        <dbReference type="ARBA" id="ARBA00023172"/>
    </source>
</evidence>
<dbReference type="RefSeq" id="WP_369190168.1">
    <property type="nucleotide sequence ID" value="NZ_CP163431.1"/>
</dbReference>
<dbReference type="InterPro" id="IPR050639">
    <property type="entry name" value="SSR_resolvase"/>
</dbReference>
<dbReference type="Gene3D" id="3.90.1750.20">
    <property type="entry name" value="Putative Large Serine Recombinase, Chain B, Domain 2"/>
    <property type="match status" value="1"/>
</dbReference>
<keyword evidence="1" id="KW-0238">DNA-binding</keyword>
<dbReference type="Pfam" id="PF00239">
    <property type="entry name" value="Resolvase"/>
    <property type="match status" value="1"/>
</dbReference>
<feature type="region of interest" description="Disordered" evidence="3">
    <location>
        <begin position="21"/>
        <end position="43"/>
    </location>
</feature>
<dbReference type="GO" id="GO:0003677">
    <property type="term" value="F:DNA binding"/>
    <property type="evidence" value="ECO:0007669"/>
    <property type="project" value="UniProtKB-KW"/>
</dbReference>
<dbReference type="InterPro" id="IPR036162">
    <property type="entry name" value="Resolvase-like_N_sf"/>
</dbReference>
<evidence type="ECO:0000259" key="4">
    <source>
        <dbReference type="PROSITE" id="PS51737"/>
    </source>
</evidence>
<dbReference type="SMART" id="SM00857">
    <property type="entry name" value="Resolvase"/>
    <property type="match status" value="1"/>
</dbReference>
<dbReference type="CDD" id="cd00338">
    <property type="entry name" value="Ser_Recombinase"/>
    <property type="match status" value="1"/>
</dbReference>